<comment type="function">
    <text evidence="4">Dirigent proteins impart stereoselectivity on the phenoxy radical-coupling reaction, yielding optically active lignans from two molecules of coniferyl alcohol in the biosynthesis of lignans, flavonolignans, and alkaloids and thus plays a central role in plant secondary metabolism.</text>
</comment>
<keyword evidence="4" id="KW-0052">Apoplast</keyword>
<dbReference type="GO" id="GO:0009699">
    <property type="term" value="P:phenylpropanoid biosynthetic process"/>
    <property type="evidence" value="ECO:0007669"/>
    <property type="project" value="UniProtKB-ARBA"/>
</dbReference>
<protein>
    <recommendedName>
        <fullName evidence="4">Dirigent protein</fullName>
    </recommendedName>
</protein>
<dbReference type="PANTHER" id="PTHR21495">
    <property type="entry name" value="NUCLEOPORIN-RELATED"/>
    <property type="match status" value="1"/>
</dbReference>
<dbReference type="Pfam" id="PF03018">
    <property type="entry name" value="Dirigent"/>
    <property type="match status" value="2"/>
</dbReference>
<reference evidence="5" key="1">
    <citation type="submission" date="2020-06" db="EMBL/GenBank/DDBJ databases">
        <authorList>
            <person name="Li T."/>
            <person name="Hu X."/>
            <person name="Zhang T."/>
            <person name="Song X."/>
            <person name="Zhang H."/>
            <person name="Dai N."/>
            <person name="Sheng W."/>
            <person name="Hou X."/>
            <person name="Wei L."/>
        </authorList>
    </citation>
    <scope>NUCLEOTIDE SEQUENCE</scope>
    <source>
        <strain evidence="5">G02</strain>
        <tissue evidence="5">Leaf</tissue>
    </source>
</reference>
<organism evidence="5">
    <name type="scientific">Sesamum radiatum</name>
    <name type="common">Black benniseed</name>
    <dbReference type="NCBI Taxonomy" id="300843"/>
    <lineage>
        <taxon>Eukaryota</taxon>
        <taxon>Viridiplantae</taxon>
        <taxon>Streptophyta</taxon>
        <taxon>Embryophyta</taxon>
        <taxon>Tracheophyta</taxon>
        <taxon>Spermatophyta</taxon>
        <taxon>Magnoliopsida</taxon>
        <taxon>eudicotyledons</taxon>
        <taxon>Gunneridae</taxon>
        <taxon>Pentapetalae</taxon>
        <taxon>asterids</taxon>
        <taxon>lamiids</taxon>
        <taxon>Lamiales</taxon>
        <taxon>Pedaliaceae</taxon>
        <taxon>Sesamum</taxon>
    </lineage>
</organism>
<reference evidence="5" key="2">
    <citation type="journal article" date="2024" name="Plant">
        <title>Genomic evolution and insights into agronomic trait innovations of Sesamum species.</title>
        <authorList>
            <person name="Miao H."/>
            <person name="Wang L."/>
            <person name="Qu L."/>
            <person name="Liu H."/>
            <person name="Sun Y."/>
            <person name="Le M."/>
            <person name="Wang Q."/>
            <person name="Wei S."/>
            <person name="Zheng Y."/>
            <person name="Lin W."/>
            <person name="Duan Y."/>
            <person name="Cao H."/>
            <person name="Xiong S."/>
            <person name="Wang X."/>
            <person name="Wei L."/>
            <person name="Li C."/>
            <person name="Ma Q."/>
            <person name="Ju M."/>
            <person name="Zhao R."/>
            <person name="Li G."/>
            <person name="Mu C."/>
            <person name="Tian Q."/>
            <person name="Mei H."/>
            <person name="Zhang T."/>
            <person name="Gao T."/>
            <person name="Zhang H."/>
        </authorList>
    </citation>
    <scope>NUCLEOTIDE SEQUENCE</scope>
    <source>
        <strain evidence="5">G02</strain>
    </source>
</reference>
<comment type="caution">
    <text evidence="5">The sequence shown here is derived from an EMBL/GenBank/DDBJ whole genome shotgun (WGS) entry which is preliminary data.</text>
</comment>
<sequence length="383" mass="41757">MEKVVFLAWILVLGVWTTPVHSKYYSKSRPYEPVQEKKTQLHFYVHDILSGNKPSAVQIAGPNTTKKEDGPTPFGTTFAIDDLLTEGPEITSKVVGNARGLYVSSSQDKDLTLVLYVDLGFTSGKLKGSSLSVFSRNPITENHRELAVVGGRGLFRLARGFVLVKTYSLNITNGDAVLEYTVEKERNTEPRMARIDSLLSVSIFLVLAIITGAAAQPQPNDEVTWAKRVETGTEVITTLQFYFHDKLSGQNPTATRIAHAPQTNNSSTLFGMLMMIDDALTVGPDPSSKIVGRARGLYGSAGQTDFGLIMVLNYGFTDGIYDGSSFSLLSINPVMQTVREMAIVGGTGLFRLARGYALAHTYWFDAATGDAIVGYNVTIATYI</sequence>
<dbReference type="GO" id="GO:0048046">
    <property type="term" value="C:apoplast"/>
    <property type="evidence" value="ECO:0007669"/>
    <property type="project" value="UniProtKB-SubCell"/>
</dbReference>
<proteinExistence type="inferred from homology"/>
<feature type="chain" id="PRO_5043114070" description="Dirigent protein" evidence="4">
    <location>
        <begin position="23"/>
        <end position="383"/>
    </location>
</feature>
<dbReference type="InterPro" id="IPR044859">
    <property type="entry name" value="Allene_oxi_cyc_Dirigent"/>
</dbReference>
<comment type="similarity">
    <text evidence="1 4">Belongs to the plant dirigent protein family.</text>
</comment>
<accession>A0AAW2RX40</accession>
<evidence type="ECO:0000256" key="2">
    <source>
        <dbReference type="ARBA" id="ARBA00011738"/>
    </source>
</evidence>
<feature type="signal peptide" evidence="4">
    <location>
        <begin position="1"/>
        <end position="22"/>
    </location>
</feature>
<name>A0AAW2RX40_SESRA</name>
<evidence type="ECO:0000313" key="5">
    <source>
        <dbReference type="EMBL" id="KAL0383973.1"/>
    </source>
</evidence>
<dbReference type="InterPro" id="IPR004265">
    <property type="entry name" value="Dirigent"/>
</dbReference>
<evidence type="ECO:0000256" key="4">
    <source>
        <dbReference type="RuleBase" id="RU363099"/>
    </source>
</evidence>
<evidence type="ECO:0000256" key="1">
    <source>
        <dbReference type="ARBA" id="ARBA00010746"/>
    </source>
</evidence>
<dbReference type="AlphaFoldDB" id="A0AAW2RX40"/>
<gene>
    <name evidence="5" type="ORF">Sradi_2791600</name>
</gene>
<dbReference type="Gene3D" id="2.40.480.10">
    <property type="entry name" value="Allene oxide cyclase-like"/>
    <property type="match status" value="2"/>
</dbReference>
<comment type="subunit">
    <text evidence="2 4">Homodimer.</text>
</comment>
<keyword evidence="3 4" id="KW-0964">Secreted</keyword>
<comment type="subcellular location">
    <subcellularLocation>
        <location evidence="4">Secreted</location>
        <location evidence="4">Extracellular space</location>
        <location evidence="4">Apoplast</location>
    </subcellularLocation>
</comment>
<dbReference type="EMBL" id="JACGWJ010000012">
    <property type="protein sequence ID" value="KAL0383973.1"/>
    <property type="molecule type" value="Genomic_DNA"/>
</dbReference>
<keyword evidence="4" id="KW-0732">Signal</keyword>
<evidence type="ECO:0000256" key="3">
    <source>
        <dbReference type="ARBA" id="ARBA00022525"/>
    </source>
</evidence>